<dbReference type="Proteomes" id="UP000324222">
    <property type="component" value="Unassembled WGS sequence"/>
</dbReference>
<accession>A0A5B7IWL7</accession>
<protein>
    <submittedName>
        <fullName evidence="1">Uncharacterized protein</fullName>
    </submittedName>
</protein>
<evidence type="ECO:0000313" key="1">
    <source>
        <dbReference type="EMBL" id="MPC88312.1"/>
    </source>
</evidence>
<gene>
    <name evidence="1" type="ORF">E2C01_083213</name>
</gene>
<keyword evidence="2" id="KW-1185">Reference proteome</keyword>
<dbReference type="AlphaFoldDB" id="A0A5B7IWL7"/>
<organism evidence="1 2">
    <name type="scientific">Portunus trituberculatus</name>
    <name type="common">Swimming crab</name>
    <name type="synonym">Neptunus trituberculatus</name>
    <dbReference type="NCBI Taxonomy" id="210409"/>
    <lineage>
        <taxon>Eukaryota</taxon>
        <taxon>Metazoa</taxon>
        <taxon>Ecdysozoa</taxon>
        <taxon>Arthropoda</taxon>
        <taxon>Crustacea</taxon>
        <taxon>Multicrustacea</taxon>
        <taxon>Malacostraca</taxon>
        <taxon>Eumalacostraca</taxon>
        <taxon>Eucarida</taxon>
        <taxon>Decapoda</taxon>
        <taxon>Pleocyemata</taxon>
        <taxon>Brachyura</taxon>
        <taxon>Eubrachyura</taxon>
        <taxon>Portunoidea</taxon>
        <taxon>Portunidae</taxon>
        <taxon>Portuninae</taxon>
        <taxon>Portunus</taxon>
    </lineage>
</organism>
<dbReference type="EMBL" id="VSRR010077417">
    <property type="protein sequence ID" value="MPC88312.1"/>
    <property type="molecule type" value="Genomic_DNA"/>
</dbReference>
<evidence type="ECO:0000313" key="2">
    <source>
        <dbReference type="Proteomes" id="UP000324222"/>
    </source>
</evidence>
<proteinExistence type="predicted"/>
<name>A0A5B7IWL7_PORTR</name>
<comment type="caution">
    <text evidence="1">The sequence shown here is derived from an EMBL/GenBank/DDBJ whole genome shotgun (WGS) entry which is preliminary data.</text>
</comment>
<sequence length="74" mass="8274">MEEKTRRNEDHNSINLSVLLSIGHYFIHMLRILIAFVTSLIHSLSGDIGGQMGDGCQREVIATKGEKLLDHNLS</sequence>
<reference evidence="1 2" key="1">
    <citation type="submission" date="2019-05" db="EMBL/GenBank/DDBJ databases">
        <title>Another draft genome of Portunus trituberculatus and its Hox gene families provides insights of decapod evolution.</title>
        <authorList>
            <person name="Jeong J.-H."/>
            <person name="Song I."/>
            <person name="Kim S."/>
            <person name="Choi T."/>
            <person name="Kim D."/>
            <person name="Ryu S."/>
            <person name="Kim W."/>
        </authorList>
    </citation>
    <scope>NUCLEOTIDE SEQUENCE [LARGE SCALE GENOMIC DNA]</scope>
    <source>
        <tissue evidence="1">Muscle</tissue>
    </source>
</reference>